<dbReference type="Gene3D" id="3.40.50.10190">
    <property type="entry name" value="BRCT domain"/>
    <property type="match status" value="1"/>
</dbReference>
<feature type="region of interest" description="Disordered" evidence="2">
    <location>
        <begin position="370"/>
        <end position="474"/>
    </location>
</feature>
<evidence type="ECO:0000256" key="2">
    <source>
        <dbReference type="SAM" id="MobiDB-lite"/>
    </source>
</evidence>
<protein>
    <submittedName>
        <fullName evidence="5">Uncharacterized protein</fullName>
    </submittedName>
</protein>
<keyword evidence="6" id="KW-1185">Reference proteome</keyword>
<feature type="coiled-coil region" evidence="1">
    <location>
        <begin position="142"/>
        <end position="178"/>
    </location>
</feature>
<feature type="domain" description="WGR" evidence="4">
    <location>
        <begin position="202"/>
        <end position="302"/>
    </location>
</feature>
<dbReference type="InterPro" id="IPR036930">
    <property type="entry name" value="WGR_dom_sf"/>
</dbReference>
<evidence type="ECO:0000259" key="3">
    <source>
        <dbReference type="PROSITE" id="PS50172"/>
    </source>
</evidence>
<dbReference type="OrthoDB" id="342264at2759"/>
<feature type="compositionally biased region" description="Basic and acidic residues" evidence="2">
    <location>
        <begin position="486"/>
        <end position="497"/>
    </location>
</feature>
<feature type="compositionally biased region" description="Polar residues" evidence="2">
    <location>
        <begin position="404"/>
        <end position="423"/>
    </location>
</feature>
<evidence type="ECO:0000313" key="5">
    <source>
        <dbReference type="EMBL" id="QIW96445.1"/>
    </source>
</evidence>
<dbReference type="CDD" id="cd00027">
    <property type="entry name" value="BRCT"/>
    <property type="match status" value="1"/>
</dbReference>
<dbReference type="InterPro" id="IPR008893">
    <property type="entry name" value="WGR_domain"/>
</dbReference>
<sequence length="554" mass="62513">MPPFLKNHHIQVIWSKDGSLPADWTKENLTRWVKRARGDIIYSPKVAHETTHLVCSESTWTDNRDALASHQKGCERSEKLYIVSTDWLVDCLHLQKKRRESKYLWSKLSEKKAIDISSDDNDAVENPIDLLVKHTKKFVDKRDQAALEAKHAAEDAQRAEEQARERREQELAREYEARIRKENAALIRRGCRKSRNEIFSDEHRIYRDFENFPYEITLTKVDLAKNRNERVTITIYESNAEPHTYATNLNRAGTDRQPTNNILVAIGATFPVARRQFVRAFEELTHKTWEDRFAPSKAAEQTEAFDGRPFVYTPPRSGPRGLALYLEPKDDDAPAAIEGPTSDALKTTAETPIGVSVETDKAVEMIVAETVEAEGHDNTPTTDEPVSQTSEPEMNEADDKNMPSEDTGSSESENEAISAQTGHPTVDTEMTESEQAGYARSMSPAELDADVVISDEHDPEDDAESYGADGNGDLDVFEDLLSMAREQRNSQEHDMAMCKKRSTSVAPPVPHRWAAHSDTHDSGMSDSEGPGQLPPSRKRKWDDFFEGFEDSPAQ</sequence>
<name>A0A6H0XP37_9PEZI</name>
<dbReference type="EMBL" id="CP051139">
    <property type="protein sequence ID" value="QIW96445.1"/>
    <property type="molecule type" value="Genomic_DNA"/>
</dbReference>
<reference evidence="5 6" key="1">
    <citation type="journal article" date="2016" name="Sci. Rep.">
        <title>Peltaster fructicola genome reveals evolution from an invasive phytopathogen to an ectophytic parasite.</title>
        <authorList>
            <person name="Xu C."/>
            <person name="Chen H."/>
            <person name="Gleason M.L."/>
            <person name="Xu J.R."/>
            <person name="Liu H."/>
            <person name="Zhang R."/>
            <person name="Sun G."/>
        </authorList>
    </citation>
    <scope>NUCLEOTIDE SEQUENCE [LARGE SCALE GENOMIC DNA]</scope>
    <source>
        <strain evidence="5 6">LNHT1506</strain>
    </source>
</reference>
<dbReference type="PROSITE" id="PS50172">
    <property type="entry name" value="BRCT"/>
    <property type="match status" value="1"/>
</dbReference>
<accession>A0A6H0XP37</accession>
<dbReference type="InterPro" id="IPR036420">
    <property type="entry name" value="BRCT_dom_sf"/>
</dbReference>
<evidence type="ECO:0000259" key="4">
    <source>
        <dbReference type="PROSITE" id="PS51977"/>
    </source>
</evidence>
<gene>
    <name evidence="5" type="ORF">AMS68_001963</name>
</gene>
<evidence type="ECO:0000313" key="6">
    <source>
        <dbReference type="Proteomes" id="UP000503462"/>
    </source>
</evidence>
<dbReference type="Proteomes" id="UP000503462">
    <property type="component" value="Chromosome 1"/>
</dbReference>
<dbReference type="SUPFAM" id="SSF142921">
    <property type="entry name" value="WGR domain-like"/>
    <property type="match status" value="1"/>
</dbReference>
<feature type="region of interest" description="Disordered" evidence="2">
    <location>
        <begin position="486"/>
        <end position="554"/>
    </location>
</feature>
<dbReference type="SUPFAM" id="SSF52113">
    <property type="entry name" value="BRCT domain"/>
    <property type="match status" value="1"/>
</dbReference>
<keyword evidence="1" id="KW-0175">Coiled coil</keyword>
<organism evidence="5 6">
    <name type="scientific">Peltaster fructicola</name>
    <dbReference type="NCBI Taxonomy" id="286661"/>
    <lineage>
        <taxon>Eukaryota</taxon>
        <taxon>Fungi</taxon>
        <taxon>Dikarya</taxon>
        <taxon>Ascomycota</taxon>
        <taxon>Pezizomycotina</taxon>
        <taxon>Dothideomycetes</taxon>
        <taxon>Dothideomycetes incertae sedis</taxon>
        <taxon>Peltaster</taxon>
    </lineage>
</organism>
<dbReference type="PROSITE" id="PS51977">
    <property type="entry name" value="WGR"/>
    <property type="match status" value="1"/>
</dbReference>
<proteinExistence type="predicted"/>
<feature type="compositionally biased region" description="Polar residues" evidence="2">
    <location>
        <begin position="378"/>
        <end position="392"/>
    </location>
</feature>
<dbReference type="InterPro" id="IPR001357">
    <property type="entry name" value="BRCT_dom"/>
</dbReference>
<dbReference type="AlphaFoldDB" id="A0A6H0XP37"/>
<feature type="compositionally biased region" description="Acidic residues" evidence="2">
    <location>
        <begin position="544"/>
        <end position="554"/>
    </location>
</feature>
<evidence type="ECO:0000256" key="1">
    <source>
        <dbReference type="SAM" id="Coils"/>
    </source>
</evidence>
<feature type="domain" description="BRCT" evidence="3">
    <location>
        <begin position="26"/>
        <end position="105"/>
    </location>
</feature>